<keyword evidence="5" id="KW-1185">Reference proteome</keyword>
<dbReference type="Pfam" id="PF07950">
    <property type="entry name" value="MCP1_TM"/>
    <property type="match status" value="1"/>
</dbReference>
<dbReference type="InterPro" id="IPR039960">
    <property type="entry name" value="MCP1"/>
</dbReference>
<sequence length="306" mass="34064">MDDLSELEKLESGLHELEPIPTDTISLNDASSADDKSRLPRSSTTGLGLSQHSAIWYLQRVQKYSSYVFTAFATMHITNTSMIPLLTQSVPASEPYLLLTRPYYQSPGVEPLMVALPLWGHILSGVAIRVIRRNQNATRYGDAYSQENKASFFTKFWPKISGTSRLGYIFVPLALGHIVLNRAIPRAYKSGGGNVDLAYVSHAFAKHPIVSFAGFAALLSVGCFHMTWGYAKYFGWTPDQVMDTGAKRELRKKRRWYIINAVAAAVTGLWMAGSFGVVARGGEAAGWVAREYNEMYRMIPIVGRWL</sequence>
<dbReference type="GO" id="GO:0007005">
    <property type="term" value="P:mitochondrion organization"/>
    <property type="evidence" value="ECO:0007669"/>
    <property type="project" value="TreeGrafter"/>
</dbReference>
<dbReference type="InterPro" id="IPR012472">
    <property type="entry name" value="MCP1_TM"/>
</dbReference>
<evidence type="ECO:0000256" key="1">
    <source>
        <dbReference type="SAM" id="MobiDB-lite"/>
    </source>
</evidence>
<keyword evidence="2" id="KW-0472">Membrane</keyword>
<dbReference type="AlphaFoldDB" id="A0A2S6CC76"/>
<reference evidence="5" key="1">
    <citation type="journal article" date="2017" name="bioRxiv">
        <title>Conservation of a gene cluster reveals novel cercosporin biosynthetic mechanisms and extends production to the genus Colletotrichum.</title>
        <authorList>
            <person name="de Jonge R."/>
            <person name="Ebert M.K."/>
            <person name="Huitt-Roehl C.R."/>
            <person name="Pal P."/>
            <person name="Suttle J.C."/>
            <person name="Spanner R.E."/>
            <person name="Neubauer J.D."/>
            <person name="Jurick W.M.II."/>
            <person name="Stott K.A."/>
            <person name="Secor G.A."/>
            <person name="Thomma B.P.H.J."/>
            <person name="Van de Peer Y."/>
            <person name="Townsend C.A."/>
            <person name="Bolton M.D."/>
        </authorList>
    </citation>
    <scope>NUCLEOTIDE SEQUENCE [LARGE SCALE GENOMIC DNA]</scope>
    <source>
        <strain evidence="5">CBS538.71</strain>
    </source>
</reference>
<keyword evidence="2" id="KW-1133">Transmembrane helix</keyword>
<feature type="transmembrane region" description="Helical" evidence="2">
    <location>
        <begin position="204"/>
        <end position="224"/>
    </location>
</feature>
<dbReference type="GO" id="GO:0055088">
    <property type="term" value="P:lipid homeostasis"/>
    <property type="evidence" value="ECO:0007669"/>
    <property type="project" value="InterPro"/>
</dbReference>
<dbReference type="GO" id="GO:0005741">
    <property type="term" value="C:mitochondrial outer membrane"/>
    <property type="evidence" value="ECO:0007669"/>
    <property type="project" value="TreeGrafter"/>
</dbReference>
<keyword evidence="2" id="KW-0812">Transmembrane</keyword>
<feature type="transmembrane region" description="Helical" evidence="2">
    <location>
        <begin position="112"/>
        <end position="131"/>
    </location>
</feature>
<name>A0A2S6CC76_9PEZI</name>
<dbReference type="Proteomes" id="UP000237631">
    <property type="component" value="Unassembled WGS sequence"/>
</dbReference>
<accession>A0A2S6CC76</accession>
<gene>
    <name evidence="4" type="ORF">CBER1_01387</name>
</gene>
<protein>
    <recommendedName>
        <fullName evidence="3">Mitochondrial adapter protein MCP1 transmembrane domain-containing protein</fullName>
    </recommendedName>
</protein>
<feature type="transmembrane region" description="Helical" evidence="2">
    <location>
        <begin position="67"/>
        <end position="87"/>
    </location>
</feature>
<evidence type="ECO:0000313" key="4">
    <source>
        <dbReference type="EMBL" id="PPJ57338.1"/>
    </source>
</evidence>
<feature type="transmembrane region" description="Helical" evidence="2">
    <location>
        <begin position="166"/>
        <end position="184"/>
    </location>
</feature>
<proteinExistence type="predicted"/>
<dbReference type="PANTHER" id="PTHR38409:SF1">
    <property type="entry name" value="MITOCHONDRIAL ADAPTER PROTEIN MCP1"/>
    <property type="match status" value="1"/>
</dbReference>
<feature type="region of interest" description="Disordered" evidence="1">
    <location>
        <begin position="21"/>
        <end position="46"/>
    </location>
</feature>
<dbReference type="PANTHER" id="PTHR38409">
    <property type="entry name" value="MDM10-COMPLEMENTING PROTEIN 1"/>
    <property type="match status" value="1"/>
</dbReference>
<comment type="caution">
    <text evidence="4">The sequence shown here is derived from an EMBL/GenBank/DDBJ whole genome shotgun (WGS) entry which is preliminary data.</text>
</comment>
<feature type="transmembrane region" description="Helical" evidence="2">
    <location>
        <begin position="257"/>
        <end position="279"/>
    </location>
</feature>
<feature type="domain" description="Mitochondrial adapter protein MCP1 transmembrane" evidence="3">
    <location>
        <begin position="172"/>
        <end position="283"/>
    </location>
</feature>
<evidence type="ECO:0000256" key="2">
    <source>
        <dbReference type="SAM" id="Phobius"/>
    </source>
</evidence>
<dbReference type="OrthoDB" id="10259513at2759"/>
<organism evidence="4 5">
    <name type="scientific">Cercospora berteroae</name>
    <dbReference type="NCBI Taxonomy" id="357750"/>
    <lineage>
        <taxon>Eukaryota</taxon>
        <taxon>Fungi</taxon>
        <taxon>Dikarya</taxon>
        <taxon>Ascomycota</taxon>
        <taxon>Pezizomycotina</taxon>
        <taxon>Dothideomycetes</taxon>
        <taxon>Dothideomycetidae</taxon>
        <taxon>Mycosphaerellales</taxon>
        <taxon>Mycosphaerellaceae</taxon>
        <taxon>Cercospora</taxon>
    </lineage>
</organism>
<evidence type="ECO:0000313" key="5">
    <source>
        <dbReference type="Proteomes" id="UP000237631"/>
    </source>
</evidence>
<dbReference type="EMBL" id="PNEN01000495">
    <property type="protein sequence ID" value="PPJ57338.1"/>
    <property type="molecule type" value="Genomic_DNA"/>
</dbReference>
<evidence type="ECO:0000259" key="3">
    <source>
        <dbReference type="Pfam" id="PF07950"/>
    </source>
</evidence>